<comment type="caution">
    <text evidence="2">The sequence shown here is derived from an EMBL/GenBank/DDBJ whole genome shotgun (WGS) entry which is preliminary data.</text>
</comment>
<dbReference type="RefSeq" id="WP_006626827.1">
    <property type="nucleotide sequence ID" value="NZ_ADFR01000003.1"/>
</dbReference>
<reference evidence="3" key="1">
    <citation type="submission" date="2009-12" db="EMBL/GenBank/DDBJ databases">
        <title>Sequence of Clostridiales genomosp. BVAB3 str. UPII9-5.</title>
        <authorList>
            <person name="Madupu R."/>
            <person name="Durkin A.S."/>
            <person name="Torralba M."/>
            <person name="Methe B."/>
            <person name="Sutton G.G."/>
            <person name="Strausberg R.L."/>
            <person name="Nelson K.E."/>
        </authorList>
    </citation>
    <scope>NUCLEOTIDE SEQUENCE [LARGE SCALE GENOMIC DNA]</scope>
    <source>
        <strain evidence="3">W1219</strain>
    </source>
</reference>
<organism evidence="2 3">
    <name type="scientific">Bulleidia extructa W1219</name>
    <dbReference type="NCBI Taxonomy" id="679192"/>
    <lineage>
        <taxon>Bacteria</taxon>
        <taxon>Bacillati</taxon>
        <taxon>Bacillota</taxon>
        <taxon>Erysipelotrichia</taxon>
        <taxon>Erysipelotrichales</taxon>
        <taxon>Erysipelotrichaceae</taxon>
        <taxon>Bulleidia</taxon>
    </lineage>
</organism>
<dbReference type="SUPFAM" id="SSF53448">
    <property type="entry name" value="Nucleotide-diphospho-sugar transferases"/>
    <property type="match status" value="1"/>
</dbReference>
<dbReference type="Pfam" id="PF00483">
    <property type="entry name" value="NTP_transferase"/>
    <property type="match status" value="1"/>
</dbReference>
<sequence>MNHQKPTLVILAAGLGSRYGGMKQIDGVGSHGEPIIEFSIYDAKEAGFEQVVLIIQRQHEALFKKALTDRVSQKMKVQFAFQDIYDIPGDPIDRSKPWGTVQALLSCKDIVKGSFAIINADDYYGKDAYQKIYQFLSTKVNENRYAMIGYHLHETITENGSVTRGICEVDEKNHLQQITEIKEIYLKDKQIYAKKELQDVPLDHDCLVSMNFWGFHPSIYEKLTPLWEKFVAKARIDNPTKAEYVIPTAIGQLLQNKQIQVDILDTHDTWFGVTYPEDKPTVVKKIAELKKKGSYPDVLWEETH</sequence>
<dbReference type="OrthoDB" id="9779926at2"/>
<accession>D2MN56</accession>
<feature type="domain" description="Nucleotidyl transferase" evidence="1">
    <location>
        <begin position="9"/>
        <end position="180"/>
    </location>
</feature>
<proteinExistence type="predicted"/>
<protein>
    <recommendedName>
        <fullName evidence="1">Nucleotidyl transferase domain-containing protein</fullName>
    </recommendedName>
</protein>
<keyword evidence="3" id="KW-1185">Reference proteome</keyword>
<dbReference type="Proteomes" id="UP000005017">
    <property type="component" value="Unassembled WGS sequence"/>
</dbReference>
<dbReference type="Gene3D" id="3.90.550.10">
    <property type="entry name" value="Spore Coat Polysaccharide Biosynthesis Protein SpsA, Chain A"/>
    <property type="match status" value="1"/>
</dbReference>
<evidence type="ECO:0000259" key="1">
    <source>
        <dbReference type="Pfam" id="PF00483"/>
    </source>
</evidence>
<evidence type="ECO:0000313" key="2">
    <source>
        <dbReference type="EMBL" id="EFC05878.1"/>
    </source>
</evidence>
<dbReference type="eggNOG" id="COG1209">
    <property type="taxonomic scope" value="Bacteria"/>
</dbReference>
<dbReference type="EMBL" id="ADFR01000003">
    <property type="protein sequence ID" value="EFC05878.1"/>
    <property type="molecule type" value="Genomic_DNA"/>
</dbReference>
<dbReference type="STRING" id="679192.HMPREF9013_0072"/>
<name>D2MN56_9FIRM</name>
<dbReference type="InterPro" id="IPR029044">
    <property type="entry name" value="Nucleotide-diphossugar_trans"/>
</dbReference>
<dbReference type="AlphaFoldDB" id="D2MN56"/>
<gene>
    <name evidence="2" type="ORF">HMPREF9013_0072</name>
</gene>
<evidence type="ECO:0000313" key="3">
    <source>
        <dbReference type="Proteomes" id="UP000005017"/>
    </source>
</evidence>
<dbReference type="InterPro" id="IPR005835">
    <property type="entry name" value="NTP_transferase_dom"/>
</dbReference>